<evidence type="ECO:0000313" key="17">
    <source>
        <dbReference type="EMBL" id="CBH21196.1"/>
    </source>
</evidence>
<keyword evidence="14" id="KW-0175">Coiled coil</keyword>
<keyword evidence="5" id="KW-0597">Phosphoprotein</keyword>
<dbReference type="KEGG" id="cst:CLOST_1074"/>
<keyword evidence="7 15" id="KW-0812">Transmembrane</keyword>
<feature type="domain" description="Histidine kinase" evidence="16">
    <location>
        <begin position="481"/>
        <end position="697"/>
    </location>
</feature>
<evidence type="ECO:0000256" key="2">
    <source>
        <dbReference type="ARBA" id="ARBA00004651"/>
    </source>
</evidence>
<evidence type="ECO:0000259" key="16">
    <source>
        <dbReference type="PROSITE" id="PS50109"/>
    </source>
</evidence>
<evidence type="ECO:0000256" key="14">
    <source>
        <dbReference type="SAM" id="Coils"/>
    </source>
</evidence>
<dbReference type="SUPFAM" id="SSF55874">
    <property type="entry name" value="ATPase domain of HSP90 chaperone/DNA topoisomerase II/histidine kinase"/>
    <property type="match status" value="1"/>
</dbReference>
<dbReference type="GO" id="GO:0000155">
    <property type="term" value="F:phosphorelay sensor kinase activity"/>
    <property type="evidence" value="ECO:0007669"/>
    <property type="project" value="InterPro"/>
</dbReference>
<proteinExistence type="predicted"/>
<comment type="catalytic activity">
    <reaction evidence="1">
        <text>ATP + protein L-histidine = ADP + protein N-phospho-L-histidine.</text>
        <dbReference type="EC" id="2.7.13.3"/>
    </reaction>
</comment>
<accession>E3PXN1</accession>
<name>E3PXN1_ACESD</name>
<evidence type="ECO:0000256" key="12">
    <source>
        <dbReference type="ARBA" id="ARBA00023012"/>
    </source>
</evidence>
<feature type="transmembrane region" description="Helical" evidence="15">
    <location>
        <begin position="198"/>
        <end position="223"/>
    </location>
</feature>
<dbReference type="FunFam" id="1.10.287.130:FF:000008">
    <property type="entry name" value="Two-component sensor histidine kinase"/>
    <property type="match status" value="1"/>
</dbReference>
<dbReference type="eggNOG" id="COG5002">
    <property type="taxonomic scope" value="Bacteria"/>
</dbReference>
<keyword evidence="11 15" id="KW-1133">Transmembrane helix</keyword>
<keyword evidence="13 15" id="KW-0472">Membrane</keyword>
<comment type="subcellular location">
    <subcellularLocation>
        <location evidence="2">Cell membrane</location>
        <topology evidence="2">Multi-pass membrane protein</topology>
    </subcellularLocation>
</comment>
<keyword evidence="18" id="KW-1185">Reference proteome</keyword>
<evidence type="ECO:0000256" key="8">
    <source>
        <dbReference type="ARBA" id="ARBA00022741"/>
    </source>
</evidence>
<dbReference type="EC" id="2.7.13.3" evidence="3"/>
<keyword evidence="6" id="KW-0808">Transferase</keyword>
<feature type="transmembrane region" description="Helical" evidence="15">
    <location>
        <begin position="390"/>
        <end position="414"/>
    </location>
</feature>
<dbReference type="Pfam" id="PF02518">
    <property type="entry name" value="HATPase_c"/>
    <property type="match status" value="1"/>
</dbReference>
<dbReference type="STRING" id="1511.CLOST_1074"/>
<dbReference type="InterPro" id="IPR036890">
    <property type="entry name" value="HATPase_C_sf"/>
</dbReference>
<dbReference type="BioCyc" id="CSTI499177:GJE9-1120-MONOMER"/>
<dbReference type="GO" id="GO:0005524">
    <property type="term" value="F:ATP binding"/>
    <property type="evidence" value="ECO:0007669"/>
    <property type="project" value="UniProtKB-KW"/>
</dbReference>
<gene>
    <name evidence="17" type="ordered locus">CLOST_1074</name>
</gene>
<reference evidence="18" key="1">
    <citation type="journal article" date="2010" name="BMC Genomics">
        <title>Clostridium sticklandii, a specialist in amino acid degradation:revisiting its metabolism through its genome sequence.</title>
        <authorList>
            <person name="Fonknechten N."/>
            <person name="Chaussonnerie S."/>
            <person name="Tricot S."/>
            <person name="Lajus A."/>
            <person name="Andreesen J.R."/>
            <person name="Perchat N."/>
            <person name="Pelletier E."/>
            <person name="Gouyvenoux M."/>
            <person name="Barbe V."/>
            <person name="Salanoubat M."/>
            <person name="Le Paslier D."/>
            <person name="Weissenbach J."/>
            <person name="Cohen G.N."/>
            <person name="Kreimeyer A."/>
        </authorList>
    </citation>
    <scope>NUCLEOTIDE SEQUENCE [LARGE SCALE GENOMIC DNA]</scope>
    <source>
        <strain evidence="18">ATCC 12662 / DSM 519 / JCM 1433 / CCUG 9281 / NCIMB 10654 / HF</strain>
    </source>
</reference>
<dbReference type="InterPro" id="IPR005467">
    <property type="entry name" value="His_kinase_dom"/>
</dbReference>
<dbReference type="HOGENOM" id="CLU_000445_73_2_9"/>
<evidence type="ECO:0000313" key="18">
    <source>
        <dbReference type="Proteomes" id="UP000007041"/>
    </source>
</evidence>
<feature type="transmembrane region" description="Helical" evidence="15">
    <location>
        <begin position="284"/>
        <end position="305"/>
    </location>
</feature>
<sequence>MNQSEELIKQKASDSGIKLISVIILLALISVALYNPLKSIIFPDNQYINTYQSSESFVNYIENMTWDLLERNSSKDEFDFYQKNQYKDITYYLQVKDELATPVTNANLLPNQILSKSKQSSSFYIHIKLDENLQAISKESSMDEAWEDNIVITFERLLASREDIKGKEIELLLMIPKDVYLKNGALEDNIKNFYLERYMILILAIGSIIMFLILVWAGFTNTLRQQNNSFIKAMNKIPIEVKCLIYILFGVCFALTMELLFNDNLSRYYSPKLKFETIISDANIFFYLIGIPATIFLYTALYILVSDIKNVFNSGIYESCIKKSLIGKFFLKLFKKLNSTFSKLISFDISNTKNRKLMLVLGINLIIVWIIVFFTSFVFLYIVFGMGGSYSLFGSVILGMCIAIIYSLFIFSYLKDRMCELEQLYMVTDEISLGNFNQHMELNLGIFNPILEKLNSISEGFKIAVDEEIKSQNLKTELISNVSHDLKTPLTSIISYIDLLKKENDMSETQKEYIEILEQKSQRLTLLIEDLFEASKAASGNISFNKSSLDLVSLLRQTIAENENEISASGLLFKIQLPDSEQKIICNLDGKRTYRIFDNLISNILKYSLPSSRVYIDVSLNMNKVLIVFKNISAYEMNFNPNDIAERFVRGDKSRNTDGSGLGLSIAKSFTELQGGEFNIYIDGDLFKVAISFEVISEYEQEG</sequence>
<dbReference type="PROSITE" id="PS50109">
    <property type="entry name" value="HIS_KIN"/>
    <property type="match status" value="1"/>
</dbReference>
<feature type="transmembrane region" description="Helical" evidence="15">
    <location>
        <begin position="243"/>
        <end position="261"/>
    </location>
</feature>
<protein>
    <recommendedName>
        <fullName evidence="3">histidine kinase</fullName>
        <ecNumber evidence="3">2.7.13.3</ecNumber>
    </recommendedName>
</protein>
<dbReference type="Proteomes" id="UP000007041">
    <property type="component" value="Chromosome"/>
</dbReference>
<dbReference type="SUPFAM" id="SSF47384">
    <property type="entry name" value="Homodimeric domain of signal transducing histidine kinase"/>
    <property type="match status" value="1"/>
</dbReference>
<evidence type="ECO:0000256" key="3">
    <source>
        <dbReference type="ARBA" id="ARBA00012438"/>
    </source>
</evidence>
<evidence type="ECO:0000256" key="10">
    <source>
        <dbReference type="ARBA" id="ARBA00022840"/>
    </source>
</evidence>
<evidence type="ECO:0000256" key="13">
    <source>
        <dbReference type="ARBA" id="ARBA00023136"/>
    </source>
</evidence>
<dbReference type="PANTHER" id="PTHR45528:SF1">
    <property type="entry name" value="SENSOR HISTIDINE KINASE CPXA"/>
    <property type="match status" value="1"/>
</dbReference>
<dbReference type="AlphaFoldDB" id="E3PXN1"/>
<keyword evidence="10" id="KW-0067">ATP-binding</keyword>
<dbReference type="SMART" id="SM00387">
    <property type="entry name" value="HATPase_c"/>
    <property type="match status" value="1"/>
</dbReference>
<evidence type="ECO:0000256" key="5">
    <source>
        <dbReference type="ARBA" id="ARBA00022553"/>
    </source>
</evidence>
<feature type="coiled-coil region" evidence="14">
    <location>
        <begin position="499"/>
        <end position="534"/>
    </location>
</feature>
<evidence type="ECO:0000256" key="11">
    <source>
        <dbReference type="ARBA" id="ARBA00022989"/>
    </source>
</evidence>
<keyword evidence="4" id="KW-1003">Cell membrane</keyword>
<evidence type="ECO:0000256" key="7">
    <source>
        <dbReference type="ARBA" id="ARBA00022692"/>
    </source>
</evidence>
<dbReference type="Gene3D" id="1.10.287.130">
    <property type="match status" value="1"/>
</dbReference>
<dbReference type="EMBL" id="FP565809">
    <property type="protein sequence ID" value="CBH21196.1"/>
    <property type="molecule type" value="Genomic_DNA"/>
</dbReference>
<evidence type="ECO:0000256" key="15">
    <source>
        <dbReference type="SAM" id="Phobius"/>
    </source>
</evidence>
<keyword evidence="12" id="KW-0902">Two-component regulatory system</keyword>
<keyword evidence="9 17" id="KW-0418">Kinase</keyword>
<dbReference type="CDD" id="cd00082">
    <property type="entry name" value="HisKA"/>
    <property type="match status" value="1"/>
</dbReference>
<dbReference type="Gene3D" id="3.30.565.10">
    <property type="entry name" value="Histidine kinase-like ATPase, C-terminal domain"/>
    <property type="match status" value="1"/>
</dbReference>
<dbReference type="SMART" id="SM00388">
    <property type="entry name" value="HisKA"/>
    <property type="match status" value="1"/>
</dbReference>
<dbReference type="Pfam" id="PF00512">
    <property type="entry name" value="HisKA"/>
    <property type="match status" value="1"/>
</dbReference>
<feature type="transmembrane region" description="Helical" evidence="15">
    <location>
        <begin position="357"/>
        <end position="384"/>
    </location>
</feature>
<evidence type="ECO:0000256" key="1">
    <source>
        <dbReference type="ARBA" id="ARBA00000085"/>
    </source>
</evidence>
<dbReference type="GO" id="GO:0005886">
    <property type="term" value="C:plasma membrane"/>
    <property type="evidence" value="ECO:0007669"/>
    <property type="project" value="UniProtKB-SubCell"/>
</dbReference>
<keyword evidence="8" id="KW-0547">Nucleotide-binding</keyword>
<dbReference type="InterPro" id="IPR003661">
    <property type="entry name" value="HisK_dim/P_dom"/>
</dbReference>
<evidence type="ECO:0000256" key="6">
    <source>
        <dbReference type="ARBA" id="ARBA00022679"/>
    </source>
</evidence>
<dbReference type="InterPro" id="IPR036097">
    <property type="entry name" value="HisK_dim/P_sf"/>
</dbReference>
<organism evidence="17 18">
    <name type="scientific">Acetoanaerobium sticklandii (strain ATCC 12662 / DSM 519 / JCM 1433 / CCUG 9281 / NCIMB 10654 / HF)</name>
    <name type="common">Clostridium sticklandii</name>
    <dbReference type="NCBI Taxonomy" id="499177"/>
    <lineage>
        <taxon>Bacteria</taxon>
        <taxon>Bacillati</taxon>
        <taxon>Bacillota</taxon>
        <taxon>Clostridia</taxon>
        <taxon>Peptostreptococcales</taxon>
        <taxon>Filifactoraceae</taxon>
        <taxon>Acetoanaerobium</taxon>
    </lineage>
</organism>
<dbReference type="InterPro" id="IPR003594">
    <property type="entry name" value="HATPase_dom"/>
</dbReference>
<evidence type="ECO:0000256" key="9">
    <source>
        <dbReference type="ARBA" id="ARBA00022777"/>
    </source>
</evidence>
<evidence type="ECO:0000256" key="4">
    <source>
        <dbReference type="ARBA" id="ARBA00022475"/>
    </source>
</evidence>
<feature type="transmembrane region" description="Helical" evidence="15">
    <location>
        <begin position="19"/>
        <end position="37"/>
    </location>
</feature>
<dbReference type="InterPro" id="IPR050398">
    <property type="entry name" value="HssS/ArlS-like"/>
</dbReference>
<dbReference type="PANTHER" id="PTHR45528">
    <property type="entry name" value="SENSOR HISTIDINE KINASE CPXA"/>
    <property type="match status" value="1"/>
</dbReference>